<organism evidence="6 7">
    <name type="scientific">Lottia gigantea</name>
    <name type="common">Giant owl limpet</name>
    <dbReference type="NCBI Taxonomy" id="225164"/>
    <lineage>
        <taxon>Eukaryota</taxon>
        <taxon>Metazoa</taxon>
        <taxon>Spiralia</taxon>
        <taxon>Lophotrochozoa</taxon>
        <taxon>Mollusca</taxon>
        <taxon>Gastropoda</taxon>
        <taxon>Patellogastropoda</taxon>
        <taxon>Lottioidea</taxon>
        <taxon>Lottiidae</taxon>
        <taxon>Lottia</taxon>
    </lineage>
</organism>
<keyword evidence="7" id="KW-1185">Reference proteome</keyword>
<dbReference type="STRING" id="225164.V4CN38"/>
<dbReference type="EMBL" id="KB199905">
    <property type="protein sequence ID" value="ESP03800.1"/>
    <property type="molecule type" value="Genomic_DNA"/>
</dbReference>
<reference evidence="6 7" key="1">
    <citation type="journal article" date="2013" name="Nature">
        <title>Insights into bilaterian evolution from three spiralian genomes.</title>
        <authorList>
            <person name="Simakov O."/>
            <person name="Marletaz F."/>
            <person name="Cho S.J."/>
            <person name="Edsinger-Gonzales E."/>
            <person name="Havlak P."/>
            <person name="Hellsten U."/>
            <person name="Kuo D.H."/>
            <person name="Larsson T."/>
            <person name="Lv J."/>
            <person name="Arendt D."/>
            <person name="Savage R."/>
            <person name="Osoegawa K."/>
            <person name="de Jong P."/>
            <person name="Grimwood J."/>
            <person name="Chapman J.A."/>
            <person name="Shapiro H."/>
            <person name="Aerts A."/>
            <person name="Otillar R.P."/>
            <person name="Terry A.Y."/>
            <person name="Boore J.L."/>
            <person name="Grigoriev I.V."/>
            <person name="Lindberg D.R."/>
            <person name="Seaver E.C."/>
            <person name="Weisblat D.A."/>
            <person name="Putnam N.H."/>
            <person name="Rokhsar D.S."/>
        </authorList>
    </citation>
    <scope>NUCLEOTIDE SEQUENCE [LARGE SCALE GENOMIC DNA]</scope>
</reference>
<dbReference type="OrthoDB" id="28455at2759"/>
<evidence type="ECO:0000256" key="1">
    <source>
        <dbReference type="ARBA" id="ARBA00004123"/>
    </source>
</evidence>
<dbReference type="RefSeq" id="XP_009045282.1">
    <property type="nucleotide sequence ID" value="XM_009047034.1"/>
</dbReference>
<dbReference type="Proteomes" id="UP000030746">
    <property type="component" value="Unassembled WGS sequence"/>
</dbReference>
<dbReference type="OMA" id="ACDKNRI"/>
<dbReference type="HOGENOM" id="CLU_065163_1_0_1"/>
<dbReference type="Pfam" id="PF04939">
    <property type="entry name" value="RRS1"/>
    <property type="match status" value="1"/>
</dbReference>
<gene>
    <name evidence="6" type="ORF">LOTGIDRAFT_110056</name>
</gene>
<evidence type="ECO:0000256" key="5">
    <source>
        <dbReference type="RuleBase" id="RU364132"/>
    </source>
</evidence>
<evidence type="ECO:0000256" key="2">
    <source>
        <dbReference type="ARBA" id="ARBA00010077"/>
    </source>
</evidence>
<sequence length="302" mass="35065">MADLVESILREEAEKESKYKTIFVEKDADVEIDEGNLLACDPNPIDVKLFKSNKDDFINNLARDNTQLLFNQLWMLPVERVDNTVLAKLPKAKTLIPREKRLPKPRPETKWEKFAKAKGIHKKKGKDKMAWDEQHKEFRPRYGYNRANDDTKDWLIEMKSNAADDEDPFEKRITERKERRAKNELQRLRNIARSQYGGKVPGVGLTPVEKPNKDQLGRALVLAKKSTASLGKFTERLPKEKNTVKGKKRKFEPCVGDMKKEKDKQLRILKTLSHAVPINVAKAASHFMSQEPDERYVFYTKF</sequence>
<evidence type="ECO:0000256" key="3">
    <source>
        <dbReference type="ARBA" id="ARBA00022517"/>
    </source>
</evidence>
<comment type="subcellular location">
    <subcellularLocation>
        <location evidence="1 5">Nucleus</location>
    </subcellularLocation>
</comment>
<protein>
    <recommendedName>
        <fullName evidence="5">Ribosome biogenesis regulatory protein</fullName>
    </recommendedName>
</protein>
<name>V4CN38_LOTGI</name>
<evidence type="ECO:0000313" key="7">
    <source>
        <dbReference type="Proteomes" id="UP000030746"/>
    </source>
</evidence>
<dbReference type="GO" id="GO:0005634">
    <property type="term" value="C:nucleus"/>
    <property type="evidence" value="ECO:0007669"/>
    <property type="project" value="UniProtKB-SubCell"/>
</dbReference>
<dbReference type="CTD" id="20230543"/>
<dbReference type="AlphaFoldDB" id="V4CN38"/>
<evidence type="ECO:0000313" key="6">
    <source>
        <dbReference type="EMBL" id="ESP03800.1"/>
    </source>
</evidence>
<dbReference type="KEGG" id="lgi:LOTGIDRAFT_110056"/>
<proteinExistence type="inferred from homology"/>
<comment type="function">
    <text evidence="5">Involved in ribosomal large subunit assembly.</text>
</comment>
<accession>V4CN38</accession>
<keyword evidence="4 5" id="KW-0539">Nucleus</keyword>
<dbReference type="GO" id="GO:0042254">
    <property type="term" value="P:ribosome biogenesis"/>
    <property type="evidence" value="ECO:0007669"/>
    <property type="project" value="UniProtKB-KW"/>
</dbReference>
<evidence type="ECO:0000256" key="4">
    <source>
        <dbReference type="ARBA" id="ARBA00023242"/>
    </source>
</evidence>
<dbReference type="GeneID" id="20230543"/>
<dbReference type="InterPro" id="IPR007023">
    <property type="entry name" value="Ribosom_reg"/>
</dbReference>
<comment type="similarity">
    <text evidence="2 5">Belongs to the RRS1 family.</text>
</comment>
<keyword evidence="3 5" id="KW-0690">Ribosome biogenesis</keyword>